<dbReference type="InterPro" id="IPR044846">
    <property type="entry name" value="GH10"/>
</dbReference>
<keyword evidence="8" id="KW-1185">Reference proteome</keyword>
<accession>A0A4Y7IA19</accession>
<dbReference type="Proteomes" id="UP000316621">
    <property type="component" value="Chromosome 1"/>
</dbReference>
<evidence type="ECO:0000313" key="7">
    <source>
        <dbReference type="EMBL" id="RZC44481.1"/>
    </source>
</evidence>
<dbReference type="Gene3D" id="3.20.20.80">
    <property type="entry name" value="Glycosidases"/>
    <property type="match status" value="2"/>
</dbReference>
<evidence type="ECO:0000256" key="4">
    <source>
        <dbReference type="ARBA" id="ARBA00023277"/>
    </source>
</evidence>
<dbReference type="STRING" id="3469.A0A4Y7IA19"/>
<keyword evidence="5" id="KW-0624">Polysaccharide degradation</keyword>
<keyword evidence="3" id="KW-0378">Hydrolase</keyword>
<keyword evidence="2" id="KW-0677">Repeat</keyword>
<evidence type="ECO:0000256" key="2">
    <source>
        <dbReference type="ARBA" id="ARBA00022737"/>
    </source>
</evidence>
<reference evidence="7 8" key="1">
    <citation type="journal article" date="2018" name="Science">
        <title>The opium poppy genome and morphinan production.</title>
        <authorList>
            <person name="Guo L."/>
            <person name="Winzer T."/>
            <person name="Yang X."/>
            <person name="Li Y."/>
            <person name="Ning Z."/>
            <person name="He Z."/>
            <person name="Teodor R."/>
            <person name="Lu Y."/>
            <person name="Bowser T.A."/>
            <person name="Graham I.A."/>
            <person name="Ye K."/>
        </authorList>
    </citation>
    <scope>NUCLEOTIDE SEQUENCE [LARGE SCALE GENOMIC DNA]</scope>
    <source>
        <strain evidence="8">cv. HN1</strain>
        <tissue evidence="7">Leaves</tissue>
    </source>
</reference>
<keyword evidence="4" id="KW-0119">Carbohydrate metabolism</keyword>
<name>A0A4Y7IA19_PAPSO</name>
<dbReference type="GO" id="GO:0031176">
    <property type="term" value="F:endo-1,4-beta-xylanase activity"/>
    <property type="evidence" value="ECO:0007669"/>
    <property type="project" value="UniProtKB-ARBA"/>
</dbReference>
<dbReference type="PANTHER" id="PTHR31490:SF2">
    <property type="entry name" value="GLYCOSYL HYDROLASE FAMILY 10 PROTEIN"/>
    <property type="match status" value="1"/>
</dbReference>
<dbReference type="AlphaFoldDB" id="A0A4Y7IA19"/>
<dbReference type="OMA" id="MWITELD"/>
<organism evidence="7 8">
    <name type="scientific">Papaver somniferum</name>
    <name type="common">Opium poppy</name>
    <dbReference type="NCBI Taxonomy" id="3469"/>
    <lineage>
        <taxon>Eukaryota</taxon>
        <taxon>Viridiplantae</taxon>
        <taxon>Streptophyta</taxon>
        <taxon>Embryophyta</taxon>
        <taxon>Tracheophyta</taxon>
        <taxon>Spermatophyta</taxon>
        <taxon>Magnoliopsida</taxon>
        <taxon>Ranunculales</taxon>
        <taxon>Papaveraceae</taxon>
        <taxon>Papaveroideae</taxon>
        <taxon>Papaver</taxon>
    </lineage>
</organism>
<dbReference type="GO" id="GO:0000272">
    <property type="term" value="P:polysaccharide catabolic process"/>
    <property type="evidence" value="ECO:0007669"/>
    <property type="project" value="UniProtKB-KW"/>
</dbReference>
<feature type="domain" description="GH10" evidence="6">
    <location>
        <begin position="778"/>
        <end position="1077"/>
    </location>
</feature>
<evidence type="ECO:0000256" key="5">
    <source>
        <dbReference type="ARBA" id="ARBA00023326"/>
    </source>
</evidence>
<protein>
    <recommendedName>
        <fullName evidence="6">GH10 domain-containing protein</fullName>
    </recommendedName>
</protein>
<dbReference type="SUPFAM" id="SSF49785">
    <property type="entry name" value="Galactose-binding domain-like"/>
    <property type="match status" value="2"/>
</dbReference>
<sequence>MQGASKVLLYSMSMEVFQVKAWLLLLCGCLLFAGYTIDAASYDYSATIECLKKPLRPQYNGGIIVNPEFSHGLAGWSSFGSSAIMHKKSTGGNGFIVAHSRNQSHDTLSQKLYLEKRKLYTFSAWIQVSEGEETVEAVFKTTDGFTHAGSTIAQSGCWSMLKGGLTVDSSGYAELYFQSNNTKVDVWVDSVSLQPFTEEEWRSHQVESIAKARMREVKVHVTNSKGEILDGAEIHFRPRRNKPSFPIGSAIQKDILTNRAYQSWFTSRFTVTVFENELKWYATENMRGKEDYSVADAMLEFARQNGIPVRGHTILWDDAKYQPWWVKSLSPADLKVAADKRVQSVVSRYSGKFIGWDVINENLHFSYFESMLGANASQVYFQKAHHLDRRTPMFLNDYNTIERSGDSKASPAEYLRKLKEIRTFKWNNVPTGIGLEGHFDAPNIPYMRAAIDTLAAARVSIWLTEVDVRDGPNQAQYLEQVLREAHAHPAVHGILMWAARGPNGCWRMCLTDGNFNNLPTGDVVDKLLNEWKPKSSKGKVDVNGNFKTSLFHGDYDVTISHPFMNSTLTQSFKVTAPETSAPQTLEETTTILNVQVDCLAEPEKPHYKGGIIVNPEFNNGVKGWEALGQGAIKQRLSNGNRFLVSHSRIHPLDSFRQKVNLEKDKLYALSAWVQISKGNEAVSAMFKTKDSQLLHAGTVIAKSGCWSMLKGGISTNTTSHADLYFETGSAIVEIWVDSISLQPFSKAQWRAHQDASIEKVRKNKVRFEVIDVDGTKLAGVQVFIKQIRSDFTFGCAMSKNILTSIDYQNWFSSRFKYTTFANEMKWYSNEARGRGQENYTIPDAMVAFAKQNNISIRGHNVFWDNPKTQPKWLTTLPPEEIGKASARRIDSVVSRYSGQLIAWDVVNENMHFSFFEDMLGKNASAIFYNRAHQLDATATLFLNEYNTIENSKDKTAHPENYLKKLKEIQAYPGNENIPFGIGLQTHFPALPPNLAYMRAGMDMLGSLGFPMWLTEVDVNRGPNQATVLEEILREGYSNPYVDGMIIFSGPYIDGCGRMCMTDPNYKSNEVGEVVDKLLKEWKSEEFEATTDINGYLDTSLFHGEYEVIVTHPVTNASKVTSIEVSKVNPGEIIHVKVT</sequence>
<feature type="domain" description="GH10" evidence="6">
    <location>
        <begin position="239"/>
        <end position="527"/>
    </location>
</feature>
<gene>
    <name evidence="7" type="ORF">C5167_037430</name>
</gene>
<evidence type="ECO:0000313" key="8">
    <source>
        <dbReference type="Proteomes" id="UP000316621"/>
    </source>
</evidence>
<dbReference type="EMBL" id="CM010715">
    <property type="protein sequence ID" value="RZC44481.1"/>
    <property type="molecule type" value="Genomic_DNA"/>
</dbReference>
<comment type="similarity">
    <text evidence="1">Belongs to the glycosyl hydrolase 10 (cellulase F) family.</text>
</comment>
<dbReference type="Gene3D" id="2.60.120.260">
    <property type="entry name" value="Galactose-binding domain-like"/>
    <property type="match status" value="2"/>
</dbReference>
<proteinExistence type="inferred from homology"/>
<evidence type="ECO:0000259" key="6">
    <source>
        <dbReference type="PROSITE" id="PS51760"/>
    </source>
</evidence>
<dbReference type="Gramene" id="RZC44481">
    <property type="protein sequence ID" value="RZC44481"/>
    <property type="gene ID" value="C5167_037430"/>
</dbReference>
<evidence type="ECO:0000256" key="1">
    <source>
        <dbReference type="ARBA" id="ARBA00007495"/>
    </source>
</evidence>
<dbReference type="PANTHER" id="PTHR31490">
    <property type="entry name" value="GLYCOSYL HYDROLASE"/>
    <property type="match status" value="1"/>
</dbReference>
<dbReference type="InterPro" id="IPR001000">
    <property type="entry name" value="GH10_dom"/>
</dbReference>
<evidence type="ECO:0000256" key="3">
    <source>
        <dbReference type="ARBA" id="ARBA00022801"/>
    </source>
</evidence>
<dbReference type="Pfam" id="PF00331">
    <property type="entry name" value="Glyco_hydro_10"/>
    <property type="match status" value="2"/>
</dbReference>
<dbReference type="InterPro" id="IPR008979">
    <property type="entry name" value="Galactose-bd-like_sf"/>
</dbReference>
<dbReference type="Pfam" id="PF02018">
    <property type="entry name" value="CBM_4_9"/>
    <property type="match status" value="2"/>
</dbReference>
<dbReference type="SMART" id="SM00633">
    <property type="entry name" value="Glyco_10"/>
    <property type="match status" value="1"/>
</dbReference>
<dbReference type="PROSITE" id="PS51760">
    <property type="entry name" value="GH10_2"/>
    <property type="match status" value="2"/>
</dbReference>
<dbReference type="InterPro" id="IPR017853">
    <property type="entry name" value="GH"/>
</dbReference>
<dbReference type="InterPro" id="IPR003305">
    <property type="entry name" value="CenC_carb-bd"/>
</dbReference>
<dbReference type="SUPFAM" id="SSF51445">
    <property type="entry name" value="(Trans)glycosidases"/>
    <property type="match status" value="2"/>
</dbReference>